<evidence type="ECO:0000313" key="3">
    <source>
        <dbReference type="Proteomes" id="UP000481861"/>
    </source>
</evidence>
<feature type="region of interest" description="Disordered" evidence="1">
    <location>
        <begin position="344"/>
        <end position="371"/>
    </location>
</feature>
<dbReference type="SUPFAM" id="SSF53335">
    <property type="entry name" value="S-adenosyl-L-methionine-dependent methyltransferases"/>
    <property type="match status" value="1"/>
</dbReference>
<protein>
    <submittedName>
        <fullName evidence="2">S-adenosyl-L-methionine-dependent methyltransferase</fullName>
    </submittedName>
</protein>
<dbReference type="OrthoDB" id="2013972at2759"/>
<sequence length="371" mass="41629">MPKMLEEERDIAVDSTYDAHDYDDDDDDDDRLTYTSGQTLASSVTRYRYENGRRYHAYLCVGAGEGSYYGPNDERYSQYETIVHHLWLLTFNDKLFLAPIENPETILDVGTGTGLWAIDMADFFPSAEIIGTDLSPTQVSSAPPNVRFEVDDACSEWTYPAASFSYIHVRGLTGCISSWPTLYAQALTHLKPGGWLEHSEFGIDTNANPASDDYAHRMYSRFSASIIAVGEEKTGMTFKTVERMRGEMEAAGFVDVVERKFLWPIGTWPKERRLKELGRWGERNWSEGIEGWVLALYTRVLGWSYTEVQSFVADFKAVIKDRKNHFYHEVRCVYGRKPFPHEIPTATTANASTSTTAGEGEGESAGGGGGS</sequence>
<dbReference type="InterPro" id="IPR029063">
    <property type="entry name" value="SAM-dependent_MTases_sf"/>
</dbReference>
<accession>A0A7C8IM19</accession>
<dbReference type="GO" id="GO:0008168">
    <property type="term" value="F:methyltransferase activity"/>
    <property type="evidence" value="ECO:0007669"/>
    <property type="project" value="UniProtKB-KW"/>
</dbReference>
<evidence type="ECO:0000256" key="1">
    <source>
        <dbReference type="SAM" id="MobiDB-lite"/>
    </source>
</evidence>
<name>A0A7C8IM19_9PLEO</name>
<reference evidence="2 3" key="1">
    <citation type="submission" date="2020-01" db="EMBL/GenBank/DDBJ databases">
        <authorList>
            <consortium name="DOE Joint Genome Institute"/>
            <person name="Haridas S."/>
            <person name="Albert R."/>
            <person name="Binder M."/>
            <person name="Bloem J."/>
            <person name="Labutti K."/>
            <person name="Salamov A."/>
            <person name="Andreopoulos B."/>
            <person name="Baker S.E."/>
            <person name="Barry K."/>
            <person name="Bills G."/>
            <person name="Bluhm B.H."/>
            <person name="Cannon C."/>
            <person name="Castanera R."/>
            <person name="Culley D.E."/>
            <person name="Daum C."/>
            <person name="Ezra D."/>
            <person name="Gonzalez J.B."/>
            <person name="Henrissat B."/>
            <person name="Kuo A."/>
            <person name="Liang C."/>
            <person name="Lipzen A."/>
            <person name="Lutzoni F."/>
            <person name="Magnuson J."/>
            <person name="Mondo S."/>
            <person name="Nolan M."/>
            <person name="Ohm R."/>
            <person name="Pangilinan J."/>
            <person name="Park H.-J.H."/>
            <person name="Ramirez L."/>
            <person name="Alfaro M."/>
            <person name="Sun H."/>
            <person name="Tritt A."/>
            <person name="Yoshinaga Y."/>
            <person name="Zwiers L.-H.L."/>
            <person name="Turgeon B.G."/>
            <person name="Goodwin S.B."/>
            <person name="Spatafora J.W."/>
            <person name="Crous P.W."/>
            <person name="Grigoriev I.V."/>
        </authorList>
    </citation>
    <scope>NUCLEOTIDE SEQUENCE [LARGE SCALE GENOMIC DNA]</scope>
    <source>
        <strain evidence="2 3">CBS 611.86</strain>
    </source>
</reference>
<evidence type="ECO:0000313" key="2">
    <source>
        <dbReference type="EMBL" id="KAF2875947.1"/>
    </source>
</evidence>
<dbReference type="Pfam" id="PF13489">
    <property type="entry name" value="Methyltransf_23"/>
    <property type="match status" value="1"/>
</dbReference>
<keyword evidence="2" id="KW-0489">Methyltransferase</keyword>
<comment type="caution">
    <text evidence="2">The sequence shown here is derived from an EMBL/GenBank/DDBJ whole genome shotgun (WGS) entry which is preliminary data.</text>
</comment>
<dbReference type="AlphaFoldDB" id="A0A7C8IM19"/>
<proteinExistence type="predicted"/>
<dbReference type="PANTHER" id="PTHR43591:SF105">
    <property type="entry name" value="METHYLTRANSFERASE DOMAIN-CONTAINING PROTEIN-RELATED"/>
    <property type="match status" value="1"/>
</dbReference>
<feature type="compositionally biased region" description="Low complexity" evidence="1">
    <location>
        <begin position="345"/>
        <end position="358"/>
    </location>
</feature>
<dbReference type="Proteomes" id="UP000481861">
    <property type="component" value="Unassembled WGS sequence"/>
</dbReference>
<dbReference type="GO" id="GO:0032259">
    <property type="term" value="P:methylation"/>
    <property type="evidence" value="ECO:0007669"/>
    <property type="project" value="UniProtKB-KW"/>
</dbReference>
<organism evidence="2 3">
    <name type="scientific">Massariosphaeria phaeospora</name>
    <dbReference type="NCBI Taxonomy" id="100035"/>
    <lineage>
        <taxon>Eukaryota</taxon>
        <taxon>Fungi</taxon>
        <taxon>Dikarya</taxon>
        <taxon>Ascomycota</taxon>
        <taxon>Pezizomycotina</taxon>
        <taxon>Dothideomycetes</taxon>
        <taxon>Pleosporomycetidae</taxon>
        <taxon>Pleosporales</taxon>
        <taxon>Pleosporales incertae sedis</taxon>
        <taxon>Massariosphaeria</taxon>
    </lineage>
</organism>
<keyword evidence="3" id="KW-1185">Reference proteome</keyword>
<keyword evidence="2" id="KW-0808">Transferase</keyword>
<dbReference type="PANTHER" id="PTHR43591">
    <property type="entry name" value="METHYLTRANSFERASE"/>
    <property type="match status" value="1"/>
</dbReference>
<dbReference type="CDD" id="cd02440">
    <property type="entry name" value="AdoMet_MTases"/>
    <property type="match status" value="1"/>
</dbReference>
<dbReference type="EMBL" id="JAADJZ010000004">
    <property type="protein sequence ID" value="KAF2875947.1"/>
    <property type="molecule type" value="Genomic_DNA"/>
</dbReference>
<gene>
    <name evidence="2" type="ORF">BDV95DRAFT_591360</name>
</gene>
<dbReference type="Gene3D" id="3.40.50.150">
    <property type="entry name" value="Vaccinia Virus protein VP39"/>
    <property type="match status" value="1"/>
</dbReference>